<name>A0A239IG19_9BACT</name>
<reference evidence="2" key="1">
    <citation type="submission" date="2017-06" db="EMBL/GenBank/DDBJ databases">
        <authorList>
            <person name="Varghese N."/>
            <person name="Submissions S."/>
        </authorList>
    </citation>
    <scope>NUCLEOTIDE SEQUENCE [LARGE SCALE GENOMIC DNA]</scope>
    <source>
        <strain evidence="2">NKM1</strain>
    </source>
</reference>
<gene>
    <name evidence="1" type="ORF">SAMN06296052_11736</name>
</gene>
<proteinExistence type="predicted"/>
<dbReference type="Proteomes" id="UP000198432">
    <property type="component" value="Unassembled WGS sequence"/>
</dbReference>
<dbReference type="AlphaFoldDB" id="A0A239IG19"/>
<protein>
    <submittedName>
        <fullName evidence="1">Uncharacterized protein</fullName>
    </submittedName>
</protein>
<accession>A0A239IG19</accession>
<evidence type="ECO:0000313" key="2">
    <source>
        <dbReference type="Proteomes" id="UP000198432"/>
    </source>
</evidence>
<dbReference type="EMBL" id="FZOQ01000017">
    <property type="protein sequence ID" value="SNS92515.1"/>
    <property type="molecule type" value="Genomic_DNA"/>
</dbReference>
<sequence length="45" mass="5294">MSSPLIKQQLFLLVKRIFSNKLYSHQDLLTTYFSAGKERLVTHIK</sequence>
<organism evidence="1 2">
    <name type="scientific">Pontibacter ummariensis</name>
    <dbReference type="NCBI Taxonomy" id="1610492"/>
    <lineage>
        <taxon>Bacteria</taxon>
        <taxon>Pseudomonadati</taxon>
        <taxon>Bacteroidota</taxon>
        <taxon>Cytophagia</taxon>
        <taxon>Cytophagales</taxon>
        <taxon>Hymenobacteraceae</taxon>
        <taxon>Pontibacter</taxon>
    </lineage>
</organism>
<keyword evidence="2" id="KW-1185">Reference proteome</keyword>
<evidence type="ECO:0000313" key="1">
    <source>
        <dbReference type="EMBL" id="SNS92515.1"/>
    </source>
</evidence>